<dbReference type="Proteomes" id="UP000504635">
    <property type="component" value="Unplaced"/>
</dbReference>
<dbReference type="RefSeq" id="XP_030747880.1">
    <property type="nucleotide sequence ID" value="XM_030892020.1"/>
</dbReference>
<dbReference type="GeneID" id="115876293"/>
<organism evidence="1 2">
    <name type="scientific">Sitophilus oryzae</name>
    <name type="common">Rice weevil</name>
    <name type="synonym">Curculio oryzae</name>
    <dbReference type="NCBI Taxonomy" id="7048"/>
    <lineage>
        <taxon>Eukaryota</taxon>
        <taxon>Metazoa</taxon>
        <taxon>Ecdysozoa</taxon>
        <taxon>Arthropoda</taxon>
        <taxon>Hexapoda</taxon>
        <taxon>Insecta</taxon>
        <taxon>Pterygota</taxon>
        <taxon>Neoptera</taxon>
        <taxon>Endopterygota</taxon>
        <taxon>Coleoptera</taxon>
        <taxon>Polyphaga</taxon>
        <taxon>Cucujiformia</taxon>
        <taxon>Curculionidae</taxon>
        <taxon>Dryophthorinae</taxon>
        <taxon>Sitophilus</taxon>
    </lineage>
</organism>
<evidence type="ECO:0000313" key="1">
    <source>
        <dbReference type="Proteomes" id="UP000504635"/>
    </source>
</evidence>
<protein>
    <submittedName>
        <fullName evidence="2">Uncharacterized protein LOC115876293</fullName>
    </submittedName>
</protein>
<dbReference type="KEGG" id="soy:115876293"/>
<keyword evidence="1" id="KW-1185">Reference proteome</keyword>
<gene>
    <name evidence="2" type="primary">LOC115876293</name>
</gene>
<name>A0A6J2XA89_SITOR</name>
<dbReference type="InParanoid" id="A0A6J2XA89"/>
<sequence length="176" mass="20245">MTAGKAAKGVAALSRLMANTIGPKSSKRRLLMSTVQSVLLYGAEIWAVVLSKEKYRKRLAQVQRQAALRVASSYRTVSEPAVLVIAGIAPIALLARERYAIYQRITELNQKEVKKEEINRTYEAWQRLWEQESRGRWTARLIKSVKTWTQREHGEINYYLTQFLAATAIFYRILKK</sequence>
<accession>A0A6J2XA89</accession>
<evidence type="ECO:0000313" key="2">
    <source>
        <dbReference type="RefSeq" id="XP_030747880.1"/>
    </source>
</evidence>
<dbReference type="AlphaFoldDB" id="A0A6J2XA89"/>
<dbReference type="OrthoDB" id="6780957at2759"/>
<reference evidence="2" key="1">
    <citation type="submission" date="2025-08" db="UniProtKB">
        <authorList>
            <consortium name="RefSeq"/>
        </authorList>
    </citation>
    <scope>IDENTIFICATION</scope>
    <source>
        <tissue evidence="2">Gonads</tissue>
    </source>
</reference>
<proteinExistence type="predicted"/>